<evidence type="ECO:0000256" key="1">
    <source>
        <dbReference type="ARBA" id="ARBA00022737"/>
    </source>
</evidence>
<organism evidence="3 4">
    <name type="scientific">Goodea atripinnis</name>
    <dbReference type="NCBI Taxonomy" id="208336"/>
    <lineage>
        <taxon>Eukaryota</taxon>
        <taxon>Metazoa</taxon>
        <taxon>Chordata</taxon>
        <taxon>Craniata</taxon>
        <taxon>Vertebrata</taxon>
        <taxon>Euteleostomi</taxon>
        <taxon>Actinopterygii</taxon>
        <taxon>Neopterygii</taxon>
        <taxon>Teleostei</taxon>
        <taxon>Neoteleostei</taxon>
        <taxon>Acanthomorphata</taxon>
        <taxon>Ovalentaria</taxon>
        <taxon>Atherinomorphae</taxon>
        <taxon>Cyprinodontiformes</taxon>
        <taxon>Goodeidae</taxon>
        <taxon>Goodea</taxon>
    </lineage>
</organism>
<evidence type="ECO:0000256" key="2">
    <source>
        <dbReference type="ARBA" id="ARBA00023098"/>
    </source>
</evidence>
<dbReference type="EMBL" id="JAHRIO010004284">
    <property type="protein sequence ID" value="MEQ2160025.1"/>
    <property type="molecule type" value="Genomic_DNA"/>
</dbReference>
<keyword evidence="2" id="KW-0443">Lipid metabolism</keyword>
<sequence>MKRSGGHRILGLNCIGHHQVCFRWSHRWLVVKDSFLLYMSRDNTEINFVLLFDSSFNVKVGHAHTGTKYGVCIENYTSLLLCLQEQGVKVCILLYKEVEVALDNIDRTKVPRMPWRDLSAAMHGKGARDVARHFIQRWNFAKIFKIKYKDNFYPYLLPKSHTTADSLPFTVPGSQKAKVQ</sequence>
<dbReference type="PANTHER" id="PTHR18896">
    <property type="entry name" value="PHOSPHOLIPASE D"/>
    <property type="match status" value="1"/>
</dbReference>
<dbReference type="Proteomes" id="UP001476798">
    <property type="component" value="Unassembled WGS sequence"/>
</dbReference>
<reference evidence="3 4" key="1">
    <citation type="submission" date="2021-06" db="EMBL/GenBank/DDBJ databases">
        <authorList>
            <person name="Palmer J.M."/>
        </authorList>
    </citation>
    <scope>NUCLEOTIDE SEQUENCE [LARGE SCALE GENOMIC DNA]</scope>
    <source>
        <strain evidence="3 4">GA_2019</strain>
        <tissue evidence="3">Muscle</tissue>
    </source>
</reference>
<dbReference type="PANTHER" id="PTHR18896:SF121">
    <property type="entry name" value="PHOSPHOLIPASE D2"/>
    <property type="match status" value="1"/>
</dbReference>
<accession>A0ABV0MLN9</accession>
<dbReference type="InterPro" id="IPR015679">
    <property type="entry name" value="PLipase_D_fam"/>
</dbReference>
<name>A0ABV0MLN9_9TELE</name>
<proteinExistence type="predicted"/>
<evidence type="ECO:0000313" key="4">
    <source>
        <dbReference type="Proteomes" id="UP001476798"/>
    </source>
</evidence>
<feature type="non-terminal residue" evidence="3">
    <location>
        <position position="180"/>
    </location>
</feature>
<evidence type="ECO:0000313" key="3">
    <source>
        <dbReference type="EMBL" id="MEQ2160025.1"/>
    </source>
</evidence>
<comment type="caution">
    <text evidence="3">The sequence shown here is derived from an EMBL/GenBank/DDBJ whole genome shotgun (WGS) entry which is preliminary data.</text>
</comment>
<dbReference type="Gene3D" id="3.30.870.10">
    <property type="entry name" value="Endonuclease Chain A"/>
    <property type="match status" value="1"/>
</dbReference>
<protein>
    <submittedName>
        <fullName evidence="3">Uncharacterized protein</fullName>
    </submittedName>
</protein>
<keyword evidence="4" id="KW-1185">Reference proteome</keyword>
<dbReference type="SUPFAM" id="SSF56024">
    <property type="entry name" value="Phospholipase D/nuclease"/>
    <property type="match status" value="1"/>
</dbReference>
<gene>
    <name evidence="3" type="ORF">GOODEAATRI_029294</name>
</gene>
<keyword evidence="1" id="KW-0677">Repeat</keyword>